<comment type="caution">
    <text evidence="4">The sequence shown here is derived from an EMBL/GenBank/DDBJ whole genome shotgun (WGS) entry which is preliminary data.</text>
</comment>
<dbReference type="PANTHER" id="PTHR14919">
    <property type="entry name" value="KPL2-RELATED"/>
    <property type="match status" value="1"/>
</dbReference>
<feature type="compositionally biased region" description="Basic residues" evidence="2">
    <location>
        <begin position="1341"/>
        <end position="1350"/>
    </location>
</feature>
<dbReference type="InterPro" id="IPR054517">
    <property type="entry name" value="SPEF2_D5"/>
</dbReference>
<feature type="region of interest" description="Disordered" evidence="2">
    <location>
        <begin position="1333"/>
        <end position="1357"/>
    </location>
</feature>
<dbReference type="PANTHER" id="PTHR14919:SF0">
    <property type="entry name" value="SPERM FLAGELLAR PROTEIN 2"/>
    <property type="match status" value="1"/>
</dbReference>
<evidence type="ECO:0000313" key="5">
    <source>
        <dbReference type="Proteomes" id="UP001159363"/>
    </source>
</evidence>
<reference evidence="4 5" key="1">
    <citation type="submission" date="2023-02" db="EMBL/GenBank/DDBJ databases">
        <title>LHISI_Scaffold_Assembly.</title>
        <authorList>
            <person name="Stuart O.P."/>
            <person name="Cleave R."/>
            <person name="Magrath M.J.L."/>
            <person name="Mikheyev A.S."/>
        </authorList>
    </citation>
    <scope>NUCLEOTIDE SEQUENCE [LARGE SCALE GENOMIC DNA]</scope>
    <source>
        <strain evidence="4">Daus_M_001</strain>
        <tissue evidence="4">Leg muscle</tissue>
    </source>
</reference>
<feature type="region of interest" description="Disordered" evidence="2">
    <location>
        <begin position="853"/>
        <end position="957"/>
    </location>
</feature>
<dbReference type="EMBL" id="JARBHB010000002">
    <property type="protein sequence ID" value="KAJ8894458.1"/>
    <property type="molecule type" value="Genomic_DNA"/>
</dbReference>
<feature type="compositionally biased region" description="Polar residues" evidence="2">
    <location>
        <begin position="880"/>
        <end position="895"/>
    </location>
</feature>
<feature type="compositionally biased region" description="Polar residues" evidence="2">
    <location>
        <begin position="857"/>
        <end position="867"/>
    </location>
</feature>
<feature type="coiled-coil region" evidence="1">
    <location>
        <begin position="164"/>
        <end position="223"/>
    </location>
</feature>
<evidence type="ECO:0000256" key="2">
    <source>
        <dbReference type="SAM" id="MobiDB-lite"/>
    </source>
</evidence>
<evidence type="ECO:0000256" key="1">
    <source>
        <dbReference type="SAM" id="Coils"/>
    </source>
</evidence>
<feature type="domain" description="Calponin-homology (CH)" evidence="3">
    <location>
        <begin position="1"/>
        <end position="107"/>
    </location>
</feature>
<gene>
    <name evidence="4" type="ORF">PR048_007112</name>
</gene>
<dbReference type="PROSITE" id="PS50021">
    <property type="entry name" value="CH"/>
    <property type="match status" value="1"/>
</dbReference>
<evidence type="ECO:0000259" key="3">
    <source>
        <dbReference type="PROSITE" id="PS50021"/>
    </source>
</evidence>
<dbReference type="Gene3D" id="3.40.50.300">
    <property type="entry name" value="P-loop containing nucleotide triphosphate hydrolases"/>
    <property type="match status" value="1"/>
</dbReference>
<name>A0ABQ9IEW3_9NEOP</name>
<dbReference type="Pfam" id="PF22946">
    <property type="entry name" value="SPEF2_D5"/>
    <property type="match status" value="1"/>
</dbReference>
<keyword evidence="1" id="KW-0175">Coiled coil</keyword>
<protein>
    <recommendedName>
        <fullName evidence="3">Calponin-homology (CH) domain-containing protein</fullName>
    </recommendedName>
</protein>
<dbReference type="InterPro" id="IPR001715">
    <property type="entry name" value="CH_dom"/>
</dbReference>
<accession>A0ABQ9IEW3</accession>
<proteinExistence type="predicted"/>
<dbReference type="Proteomes" id="UP001159363">
    <property type="component" value="Chromosome 2"/>
</dbReference>
<dbReference type="InterPro" id="IPR027417">
    <property type="entry name" value="P-loop_NTPase"/>
</dbReference>
<dbReference type="InterPro" id="IPR052634">
    <property type="entry name" value="Sperm_flagellar-bone_growth"/>
</dbReference>
<dbReference type="Pfam" id="PF00406">
    <property type="entry name" value="ADK"/>
    <property type="match status" value="1"/>
</dbReference>
<feature type="compositionally biased region" description="Polar residues" evidence="2">
    <location>
        <begin position="942"/>
        <end position="957"/>
    </location>
</feature>
<sequence length="1697" mass="193651">MGEIVKNWLFQKTGILPNLREKDFGIIITDGSVLAKLLQSYGVLASDVAEAIKPSDDLAIKVNNLRLLQAPLNFIGIKIDNTEVEELALGTGTTALKLIYEIFLKLEGGEKFHFAGQVKENEKKISELHVSIKSDPPCPKFQKNPLVKKINEKINPVEWHKTRYEELNKRCKEAREYAREALRKIILHDDPCSLSDTSKRTEKENIEKELSDAKKSMKNFSQKYDVNGKELSFQDLIHMKETSEKYTPMIESKVKAKELLNLMRQRSKREAASQAFRQSMRALLLTRIWDHLLEQNEKVFDEAVLQKLLRQSRYEKQIATKLFQVRHEQKTIAQNRIRRNKLILDRRHTELTLDYLRKDAEMESEVYELNLENRRKLEHHRRLYEVKIRRKHEKHYSLCQEILSAFVDISIKSSEYQRHAGYEVPTALWNEWKVSFLKGLPIFEGIVNLEIMLNEKFQELPDPIIMLEVERNEALVDQEFKDYMALSGLWSLDNLNHELNRFEENLEILGFVIHTLLSAKYPKPVPKKPAVLPTAKVAAVVVDIADDRTTNALQKLLNNRGIVVVRLNNVLAESIGTYHREILNRRDFEVEMTSDLNIALNDSTRIYTVNGNKENSTEFQSVRQEVNGTTDEDEVHVTFKDKVTQTPRRVPCDDETSYPSKMAELGKHIYEILLQGQHIPDSLLIDSVIEYLRENTTEDGWLLVNFPNTYQQADLFEESLTGQRLPPLSHQTQTTEEFIVNVGNRESPEEHICLAQSSLLPNPIPEPREEPFRTYFTVYVNMKKTEEDSEEFQIAFSSESTPLEKFYWNQGINYSFYYKTFNFDIVKYLAKVVIGDSEIRLKTSEELFGPVLEEVANQLNPPKTQENTSKRTRREDSNKTENQSAKKTRSVQIPNTEEKHPNVQKKQSRVKENGNTTTKNGELEPDKDKKRKRDDKKDTVNNDKSSNKRNGGINTTDDIQVKDIETLNHREVLTQALKPEQTEHPEKTHRFVELDIPAEFQVILATVWEAVEKVYIETLKQVFFLMRLHRSTIVPYEKCVRDSFSEIIKRPSEKQQAVSDFQSKFNDISGELREFTDMKNELHCRVQELESLLLDMCDERKKGVEAERRRVAGQSWVAGEMAALADVFAAAARAEAERAVSTLQLLADYYLAGLRRAPLSPRLRGEGAPPAHTTHLCMRPQWTIRVCNPDTPVDDARSLRNRFVASCETIRNLPRIHQRIRVSMQWRADACRNADITRYLQPYLVLVQASTRPGARAGIPAAITGERRRSRSGHSDAAAAAAVTRWLVEVSAAPVEPPLHPNSAFAAADAAAATLHDVAATLHDVVARERRDVANKMGTDKKKKPKKKAKQQASEDMEDEATAAFLQLSSRIFEEWEEAIACEVNRATFRLNLLRSKARKDLAEFLTGMRKLFQDIHEEIAQRYEREVSAVEALCEVLRAAIEEETPVQQQLVLEQDRFVARRDVLLFPSPPPPAAPLPDEPTTSTAFRVDQLQWLAKTFRNSKSQSVVLVAEHSSAVPVKEINGVHCPNLRTSVVTAGSVAFNPDAKTTLVSDSSAASVNKGTLSQLFLPLVTALAACFASRFTSFDRCRSYSYTRQLLLGPESCPTIYSHLALTWKVRRTPSLAERSERLASRRGKAGTVIFTLTPAAAAPLSVIMSEARHPRRREGAYTPPVRPRHLPLVHHKLTPWSRGGGGG</sequence>
<organism evidence="4 5">
    <name type="scientific">Dryococelus australis</name>
    <dbReference type="NCBI Taxonomy" id="614101"/>
    <lineage>
        <taxon>Eukaryota</taxon>
        <taxon>Metazoa</taxon>
        <taxon>Ecdysozoa</taxon>
        <taxon>Arthropoda</taxon>
        <taxon>Hexapoda</taxon>
        <taxon>Insecta</taxon>
        <taxon>Pterygota</taxon>
        <taxon>Neoptera</taxon>
        <taxon>Polyneoptera</taxon>
        <taxon>Phasmatodea</taxon>
        <taxon>Verophasmatodea</taxon>
        <taxon>Anareolatae</taxon>
        <taxon>Phasmatidae</taxon>
        <taxon>Eurycanthinae</taxon>
        <taxon>Dryococelus</taxon>
    </lineage>
</organism>
<keyword evidence="5" id="KW-1185">Reference proteome</keyword>
<evidence type="ECO:0000313" key="4">
    <source>
        <dbReference type="EMBL" id="KAJ8894458.1"/>
    </source>
</evidence>